<keyword evidence="3" id="KW-0413">Isomerase</keyword>
<dbReference type="InterPro" id="IPR022761">
    <property type="entry name" value="Fumarate_lyase_N"/>
</dbReference>
<dbReference type="CDD" id="cd01597">
    <property type="entry name" value="pCLME"/>
    <property type="match status" value="1"/>
</dbReference>
<reference evidence="3 4" key="1">
    <citation type="submission" date="2019-03" db="EMBL/GenBank/DDBJ databases">
        <title>Genomic Encyclopedia of Type Strains, Phase III (KMG-III): the genomes of soil and plant-associated and newly described type strains.</title>
        <authorList>
            <person name="Whitman W."/>
        </authorList>
    </citation>
    <scope>NUCLEOTIDE SEQUENCE [LARGE SCALE GENOMIC DNA]</scope>
    <source>
        <strain evidence="3 4">CECT 5797</strain>
    </source>
</reference>
<dbReference type="GO" id="GO:0016853">
    <property type="term" value="F:isomerase activity"/>
    <property type="evidence" value="ECO:0007669"/>
    <property type="project" value="UniProtKB-KW"/>
</dbReference>
<dbReference type="SUPFAM" id="SSF48557">
    <property type="entry name" value="L-aspartase-like"/>
    <property type="match status" value="1"/>
</dbReference>
<proteinExistence type="inferred from homology"/>
<dbReference type="PANTHER" id="PTHR43172">
    <property type="entry name" value="ADENYLOSUCCINATE LYASE"/>
    <property type="match status" value="1"/>
</dbReference>
<dbReference type="AlphaFoldDB" id="A0A4R6ZGP5"/>
<protein>
    <submittedName>
        <fullName evidence="3">3-carboxy-cis,cis-muconate cycloisomerase</fullName>
    </submittedName>
</protein>
<dbReference type="Gene3D" id="1.20.200.10">
    <property type="entry name" value="Fumarase/aspartase (Central domain)"/>
    <property type="match status" value="1"/>
</dbReference>
<evidence type="ECO:0000256" key="1">
    <source>
        <dbReference type="ARBA" id="ARBA00034772"/>
    </source>
</evidence>
<organism evidence="3 4">
    <name type="scientific">Halomonas ventosae</name>
    <dbReference type="NCBI Taxonomy" id="229007"/>
    <lineage>
        <taxon>Bacteria</taxon>
        <taxon>Pseudomonadati</taxon>
        <taxon>Pseudomonadota</taxon>
        <taxon>Gammaproteobacteria</taxon>
        <taxon>Oceanospirillales</taxon>
        <taxon>Halomonadaceae</taxon>
        <taxon>Halomonas</taxon>
    </lineage>
</organism>
<sequence>MPHATTGETAMPAAFIQHPFMSQQALAECNARAMVDAMLAFELALAEVQEARGAVPEGASQAMRRTLEAHDFDLEAIAAGIASGGNAAIPFVKQGRAALPEALKRYWHQGATSQDVVDTALMLLLAPRLASLDALLVRCRTAALSLMQAHDQTVMVGRTLMQQALPITFGVKVAHWAIGLEQARRRLAGLELPVQFGGAVAVHSGLEGPGRDNQGLAFMDALAERLGLATAVLPWHTDRQPIHALATGLDAAAGAAEKLALDVSLLTQTELGEVAEPAAPGMGESSSMPHKRNPVRCALIRGAARQVHGHATVILNAAAQPLERGLGEWHAEWAPLLDSALLLEGALEQAAVLLKGLEVHPEAMRRNLAATGGGIMAEPVSRLLAPLVGQDAARRISAEAAETARLTGRPYAQVLHEQLLAGHEELAGRVERADLERASDPALYLGSSRAQVQRAIAWLEGK</sequence>
<comment type="similarity">
    <text evidence="1">Belongs to the class-II fumarase/aspartase family.</text>
</comment>
<dbReference type="PRINTS" id="PR00149">
    <property type="entry name" value="FUMRATELYASE"/>
</dbReference>
<comment type="caution">
    <text evidence="3">The sequence shown here is derived from an EMBL/GenBank/DDBJ whole genome shotgun (WGS) entry which is preliminary data.</text>
</comment>
<dbReference type="InterPro" id="IPR019468">
    <property type="entry name" value="AdenyloSucc_lyase_C"/>
</dbReference>
<evidence type="ECO:0000259" key="2">
    <source>
        <dbReference type="SMART" id="SM00998"/>
    </source>
</evidence>
<feature type="domain" description="Adenylosuccinate lyase C-terminal" evidence="2">
    <location>
        <begin position="372"/>
        <end position="456"/>
    </location>
</feature>
<name>A0A4R6ZGP5_9GAMM</name>
<dbReference type="GO" id="GO:0016829">
    <property type="term" value="F:lyase activity"/>
    <property type="evidence" value="ECO:0007669"/>
    <property type="project" value="UniProtKB-ARBA"/>
</dbReference>
<dbReference type="InterPro" id="IPR000362">
    <property type="entry name" value="Fumarate_lyase_fam"/>
</dbReference>
<dbReference type="PANTHER" id="PTHR43172:SF2">
    <property type="entry name" value="ADENYLOSUCCINATE LYASE C-TERMINAL DOMAIN-CONTAINING PROTEIN"/>
    <property type="match status" value="1"/>
</dbReference>
<dbReference type="Pfam" id="PF00206">
    <property type="entry name" value="Lyase_1"/>
    <property type="match status" value="1"/>
</dbReference>
<dbReference type="Gene3D" id="1.10.40.30">
    <property type="entry name" value="Fumarase/aspartase (C-terminal domain)"/>
    <property type="match status" value="1"/>
</dbReference>
<gene>
    <name evidence="3" type="ORF">DFP85_11930</name>
</gene>
<dbReference type="Gene3D" id="1.10.275.10">
    <property type="entry name" value="Fumarase/aspartase (N-terminal domain)"/>
    <property type="match status" value="1"/>
</dbReference>
<dbReference type="EMBL" id="SNZJ01000019">
    <property type="protein sequence ID" value="TDR51114.1"/>
    <property type="molecule type" value="Genomic_DNA"/>
</dbReference>
<dbReference type="SMART" id="SM00998">
    <property type="entry name" value="ADSL_C"/>
    <property type="match status" value="1"/>
</dbReference>
<dbReference type="RefSeq" id="WP_341776980.1">
    <property type="nucleotide sequence ID" value="NZ_SNZJ01000019.1"/>
</dbReference>
<evidence type="ECO:0000313" key="3">
    <source>
        <dbReference type="EMBL" id="TDR51114.1"/>
    </source>
</evidence>
<evidence type="ECO:0000313" key="4">
    <source>
        <dbReference type="Proteomes" id="UP000295212"/>
    </source>
</evidence>
<accession>A0A4R6ZGP5</accession>
<dbReference type="Proteomes" id="UP000295212">
    <property type="component" value="Unassembled WGS sequence"/>
</dbReference>
<dbReference type="InterPro" id="IPR024083">
    <property type="entry name" value="Fumarase/histidase_N"/>
</dbReference>
<dbReference type="InterPro" id="IPR008948">
    <property type="entry name" value="L-Aspartase-like"/>
</dbReference>